<sequence>MEFRNPKVYNPSYTVEKKKFSKIYIYILFILIILCGLIYFIFYSSFFKIKNIIIENTTNTEIAKIFQQLNGLNIFRFSTSKTQTEITQKYPEIKGVKITRGLPDTLKIQFTQETAKVIWQTNGKNYLVDSAGVIYQENVLMENLPQNLLTIKDNNNVTVTIGQKILSENFLNFITELNSKFNQAIGFKINQFEIDETLFQMTAVTDQNWKVIFDTTRSVSDQLSDLTRFLADHKSEVTDYVDVRIEGRVYFK</sequence>
<protein>
    <submittedName>
        <fullName evidence="9">Uncharacterized protein</fullName>
    </submittedName>
</protein>
<feature type="transmembrane region" description="Helical" evidence="6">
    <location>
        <begin position="23"/>
        <end position="42"/>
    </location>
</feature>
<evidence type="ECO:0000313" key="9">
    <source>
        <dbReference type="EMBL" id="KKQ18849.1"/>
    </source>
</evidence>
<dbReference type="Gene3D" id="3.10.20.310">
    <property type="entry name" value="membrane protein fhac"/>
    <property type="match status" value="1"/>
</dbReference>
<dbReference type="Proteomes" id="UP000034508">
    <property type="component" value="Unassembled WGS sequence"/>
</dbReference>
<dbReference type="GO" id="GO:0051301">
    <property type="term" value="P:cell division"/>
    <property type="evidence" value="ECO:0007669"/>
    <property type="project" value="UniProtKB-KW"/>
</dbReference>
<evidence type="ECO:0000256" key="3">
    <source>
        <dbReference type="ARBA" id="ARBA00022692"/>
    </source>
</evidence>
<evidence type="ECO:0000256" key="2">
    <source>
        <dbReference type="ARBA" id="ARBA00022618"/>
    </source>
</evidence>
<reference evidence="9 10" key="1">
    <citation type="journal article" date="2015" name="Nature">
        <title>rRNA introns, odd ribosomes, and small enigmatic genomes across a large radiation of phyla.</title>
        <authorList>
            <person name="Brown C.T."/>
            <person name="Hug L.A."/>
            <person name="Thomas B.C."/>
            <person name="Sharon I."/>
            <person name="Castelle C.J."/>
            <person name="Singh A."/>
            <person name="Wilkins M.J."/>
            <person name="Williams K.H."/>
            <person name="Banfield J.F."/>
        </authorList>
    </citation>
    <scope>NUCLEOTIDE SEQUENCE [LARGE SCALE GENOMIC DNA]</scope>
</reference>
<dbReference type="EMBL" id="LBSM01000001">
    <property type="protein sequence ID" value="KKQ18849.1"/>
    <property type="molecule type" value="Genomic_DNA"/>
</dbReference>
<gene>
    <name evidence="9" type="ORF">US31_C0001G0036</name>
</gene>
<evidence type="ECO:0000256" key="4">
    <source>
        <dbReference type="ARBA" id="ARBA00022989"/>
    </source>
</evidence>
<evidence type="ECO:0000313" key="10">
    <source>
        <dbReference type="Proteomes" id="UP000034508"/>
    </source>
</evidence>
<comment type="caution">
    <text evidence="9">The sequence shown here is derived from an EMBL/GenBank/DDBJ whole genome shotgun (WGS) entry which is preliminary data.</text>
</comment>
<dbReference type="PANTHER" id="PTHR37820:SF1">
    <property type="entry name" value="CELL DIVISION PROTEIN FTSQ"/>
    <property type="match status" value="1"/>
</dbReference>
<keyword evidence="6" id="KW-0472">Membrane</keyword>
<dbReference type="AlphaFoldDB" id="A0A0G0I3J4"/>
<evidence type="ECO:0000256" key="5">
    <source>
        <dbReference type="ARBA" id="ARBA00023306"/>
    </source>
</evidence>
<dbReference type="InterPro" id="IPR013685">
    <property type="entry name" value="POTRA_FtsQ_type"/>
</dbReference>
<evidence type="ECO:0000259" key="7">
    <source>
        <dbReference type="Pfam" id="PF03799"/>
    </source>
</evidence>
<evidence type="ECO:0000256" key="1">
    <source>
        <dbReference type="ARBA" id="ARBA00022475"/>
    </source>
</evidence>
<dbReference type="PANTHER" id="PTHR37820">
    <property type="entry name" value="CELL DIVISION PROTEIN DIVIB"/>
    <property type="match status" value="1"/>
</dbReference>
<keyword evidence="2" id="KW-0132">Cell division</keyword>
<proteinExistence type="predicted"/>
<keyword evidence="4 6" id="KW-1133">Transmembrane helix</keyword>
<keyword evidence="5" id="KW-0131">Cell cycle</keyword>
<accession>A0A0G0I3J4</accession>
<dbReference type="Pfam" id="PF03799">
    <property type="entry name" value="FtsQ_DivIB_C"/>
    <property type="match status" value="1"/>
</dbReference>
<evidence type="ECO:0000259" key="8">
    <source>
        <dbReference type="Pfam" id="PF08478"/>
    </source>
</evidence>
<dbReference type="Pfam" id="PF08478">
    <property type="entry name" value="POTRA_1"/>
    <property type="match status" value="1"/>
</dbReference>
<dbReference type="InterPro" id="IPR050487">
    <property type="entry name" value="FtsQ_DivIB"/>
</dbReference>
<keyword evidence="1" id="KW-1003">Cell membrane</keyword>
<evidence type="ECO:0000256" key="6">
    <source>
        <dbReference type="SAM" id="Phobius"/>
    </source>
</evidence>
<name>A0A0G0I3J4_9BACT</name>
<feature type="domain" description="POTRA" evidence="8">
    <location>
        <begin position="47"/>
        <end position="109"/>
    </location>
</feature>
<organism evidence="9 10">
    <name type="scientific">Berkelbacteria bacterium GW2011_GWA1_36_9</name>
    <dbReference type="NCBI Taxonomy" id="1618331"/>
    <lineage>
        <taxon>Bacteria</taxon>
        <taxon>Candidatus Berkelbacteria</taxon>
    </lineage>
</organism>
<dbReference type="GO" id="GO:0005886">
    <property type="term" value="C:plasma membrane"/>
    <property type="evidence" value="ECO:0007669"/>
    <property type="project" value="TreeGrafter"/>
</dbReference>
<keyword evidence="3 6" id="KW-0812">Transmembrane</keyword>
<feature type="domain" description="Cell division protein FtsQ/DivIB C-terminal" evidence="7">
    <location>
        <begin position="118"/>
        <end position="244"/>
    </location>
</feature>
<dbReference type="InterPro" id="IPR005548">
    <property type="entry name" value="Cell_div_FtsQ/DivIB_C"/>
</dbReference>